<evidence type="ECO:0000256" key="1">
    <source>
        <dbReference type="ARBA" id="ARBA00022448"/>
    </source>
</evidence>
<feature type="transmembrane region" description="Helical" evidence="7">
    <location>
        <begin position="344"/>
        <end position="363"/>
    </location>
</feature>
<dbReference type="InterPro" id="IPR051684">
    <property type="entry name" value="Electron_Trans/Redox"/>
</dbReference>
<evidence type="ECO:0000313" key="10">
    <source>
        <dbReference type="Proteomes" id="UP000324285"/>
    </source>
</evidence>
<dbReference type="KEGG" id="hbh:E4T21_03330"/>
<evidence type="ECO:0000313" key="9">
    <source>
        <dbReference type="EMBL" id="QEM80698.1"/>
    </source>
</evidence>
<dbReference type="EMBL" id="CP038437">
    <property type="protein sequence ID" value="QEM80698.1"/>
    <property type="molecule type" value="Genomic_DNA"/>
</dbReference>
<organism evidence="9 10">
    <name type="scientific">Halomonas binhaiensis</name>
    <dbReference type="NCBI Taxonomy" id="2562282"/>
    <lineage>
        <taxon>Bacteria</taxon>
        <taxon>Pseudomonadati</taxon>
        <taxon>Pseudomonadota</taxon>
        <taxon>Gammaproteobacteria</taxon>
        <taxon>Oceanospirillales</taxon>
        <taxon>Halomonadaceae</taxon>
        <taxon>Halomonas</taxon>
    </lineage>
</organism>
<dbReference type="InterPro" id="IPR017900">
    <property type="entry name" value="4Fe4S_Fe_S_CS"/>
</dbReference>
<keyword evidence="7" id="KW-0812">Transmembrane</keyword>
<dbReference type="PROSITE" id="PS51379">
    <property type="entry name" value="4FE4S_FER_2"/>
    <property type="match status" value="1"/>
</dbReference>
<dbReference type="SUPFAM" id="SSF54862">
    <property type="entry name" value="4Fe-4S ferredoxins"/>
    <property type="match status" value="1"/>
</dbReference>
<accession>A0A5C1NE11</accession>
<dbReference type="Gene3D" id="2.60.40.10">
    <property type="entry name" value="Immunoglobulins"/>
    <property type="match status" value="1"/>
</dbReference>
<dbReference type="InterPro" id="IPR014116">
    <property type="entry name" value="Cyt_c_oxidase_cbb3_FixG"/>
</dbReference>
<dbReference type="RefSeq" id="WP_149283524.1">
    <property type="nucleotide sequence ID" value="NZ_CP038437.2"/>
</dbReference>
<reference evidence="9" key="1">
    <citation type="submission" date="2021-02" db="EMBL/GenBank/DDBJ databases">
        <title>Strain Y2R2, a novel species of the genus Halomonas.</title>
        <authorList>
            <person name="Huang H."/>
        </authorList>
    </citation>
    <scope>NUCLEOTIDE SEQUENCE</scope>
    <source>
        <strain evidence="9">Y2R2</strain>
    </source>
</reference>
<proteinExistence type="predicted"/>
<sequence length="476" mass="54677">MSESSIERFIPAQQLDEALGQSEPAASYSLYERRQHIYVREVAGRFQRLRRITNWILVLGFLVLPWIPWEGRPAVWFDLPGRAFHIFSVTFYPQEFMLLSWLLIICAFGLFFITAFAGRAWCGYSCPQSVWTFLFIWVEHRIEGSRHRRIKRDKSCWNLDKLWRKASKHFLWLLISLTTGVTIIGYFTPMADLIPSLVHFDVNGWTGFWVGFFVLFTYLNAGWLREQVCLYMCPYARFQAVMFDRDTLTVSYDQHRGEPRGKHKAHFHETKPGGSCIDCELCVQVCPTGIDIRDGLQYQCIDCAACIDACDSVMDKLGQPRGLVRYTTENALHGQPSRLLRPRLLGYLALLLVMSGVFFYHLASRTPLDIDLKRDRGSLYQTLNDGRIANAYALTVRNLDNRDHRYVIEASGIEGLQIDSDSILVPAGESRQRVLTLSLDPVRLTTPSTDIRLNVHAQDMPSIMVEQESRFIGATP</sequence>
<feature type="transmembrane region" description="Helical" evidence="7">
    <location>
        <begin position="170"/>
        <end position="187"/>
    </location>
</feature>
<evidence type="ECO:0000256" key="4">
    <source>
        <dbReference type="ARBA" id="ARBA00022982"/>
    </source>
</evidence>
<evidence type="ECO:0000256" key="2">
    <source>
        <dbReference type="ARBA" id="ARBA00022485"/>
    </source>
</evidence>
<feature type="transmembrane region" description="Helical" evidence="7">
    <location>
        <begin position="98"/>
        <end position="118"/>
    </location>
</feature>
<feature type="transmembrane region" description="Helical" evidence="7">
    <location>
        <begin position="207"/>
        <end position="224"/>
    </location>
</feature>
<dbReference type="PANTHER" id="PTHR30176:SF3">
    <property type="entry name" value="FERREDOXIN-TYPE PROTEIN NAPH"/>
    <property type="match status" value="1"/>
</dbReference>
<dbReference type="OrthoDB" id="9811700at2"/>
<keyword evidence="10" id="KW-1185">Reference proteome</keyword>
<gene>
    <name evidence="9" type="primary">ccoG</name>
    <name evidence="9" type="ORF">E4T21_03330</name>
</gene>
<dbReference type="GO" id="GO:0051539">
    <property type="term" value="F:4 iron, 4 sulfur cluster binding"/>
    <property type="evidence" value="ECO:0007669"/>
    <property type="project" value="UniProtKB-KW"/>
</dbReference>
<evidence type="ECO:0000256" key="7">
    <source>
        <dbReference type="SAM" id="Phobius"/>
    </source>
</evidence>
<dbReference type="GO" id="GO:0046872">
    <property type="term" value="F:metal ion binding"/>
    <property type="evidence" value="ECO:0007669"/>
    <property type="project" value="UniProtKB-KW"/>
</dbReference>
<feature type="domain" description="4Fe-4S ferredoxin-type" evidence="8">
    <location>
        <begin position="266"/>
        <end position="295"/>
    </location>
</feature>
<dbReference type="Pfam" id="PF13746">
    <property type="entry name" value="Fer4_18"/>
    <property type="match status" value="1"/>
</dbReference>
<dbReference type="PROSITE" id="PS00198">
    <property type="entry name" value="4FE4S_FER_1"/>
    <property type="match status" value="1"/>
</dbReference>
<dbReference type="AlphaFoldDB" id="A0A5C1NE11"/>
<evidence type="ECO:0000256" key="5">
    <source>
        <dbReference type="ARBA" id="ARBA00023004"/>
    </source>
</evidence>
<keyword evidence="3" id="KW-0479">Metal-binding</keyword>
<dbReference type="GO" id="GO:0005886">
    <property type="term" value="C:plasma membrane"/>
    <property type="evidence" value="ECO:0007669"/>
    <property type="project" value="TreeGrafter"/>
</dbReference>
<keyword evidence="5" id="KW-0408">Iron</keyword>
<name>A0A5C1NE11_9GAMM</name>
<keyword evidence="1" id="KW-0813">Transport</keyword>
<keyword evidence="2" id="KW-0004">4Fe-4S</keyword>
<evidence type="ECO:0000256" key="3">
    <source>
        <dbReference type="ARBA" id="ARBA00022723"/>
    </source>
</evidence>
<dbReference type="InterPro" id="IPR032879">
    <property type="entry name" value="FixG_C"/>
</dbReference>
<feature type="transmembrane region" description="Helical" evidence="7">
    <location>
        <begin position="52"/>
        <end position="69"/>
    </location>
</feature>
<dbReference type="Pfam" id="PF11614">
    <property type="entry name" value="FixG_C"/>
    <property type="match status" value="1"/>
</dbReference>
<dbReference type="InterPro" id="IPR013783">
    <property type="entry name" value="Ig-like_fold"/>
</dbReference>
<keyword evidence="4" id="KW-0249">Electron transport</keyword>
<dbReference type="InterPro" id="IPR017896">
    <property type="entry name" value="4Fe4S_Fe-S-bd"/>
</dbReference>
<dbReference type="PANTHER" id="PTHR30176">
    <property type="entry name" value="FERREDOXIN-TYPE PROTEIN NAPH"/>
    <property type="match status" value="1"/>
</dbReference>
<protein>
    <submittedName>
        <fullName evidence="9">Cytochrome c oxidase accessory protein CcoG</fullName>
    </submittedName>
</protein>
<dbReference type="NCBIfam" id="TIGR02745">
    <property type="entry name" value="ccoG_rdxA_fixG"/>
    <property type="match status" value="1"/>
</dbReference>
<evidence type="ECO:0000259" key="8">
    <source>
        <dbReference type="PROSITE" id="PS51379"/>
    </source>
</evidence>
<evidence type="ECO:0000256" key="6">
    <source>
        <dbReference type="ARBA" id="ARBA00023014"/>
    </source>
</evidence>
<dbReference type="Proteomes" id="UP000324285">
    <property type="component" value="Chromosome"/>
</dbReference>
<keyword evidence="7" id="KW-0472">Membrane</keyword>
<keyword evidence="7" id="KW-1133">Transmembrane helix</keyword>
<keyword evidence="6" id="KW-0411">Iron-sulfur</keyword>
<dbReference type="Pfam" id="PF12801">
    <property type="entry name" value="Fer4_5"/>
    <property type="match status" value="1"/>
</dbReference>